<dbReference type="PANTHER" id="PTHR35585:SF1">
    <property type="entry name" value="HHE DOMAIN PROTEIN (AFU_ORTHOLOGUE AFUA_4G00730)"/>
    <property type="match status" value="1"/>
</dbReference>
<protein>
    <submittedName>
        <fullName evidence="2">Hemerythrin HHE cation binding protein</fullName>
    </submittedName>
</protein>
<organism evidence="2 3">
    <name type="scientific">Azospirillum lipoferum (strain 4B)</name>
    <dbReference type="NCBI Taxonomy" id="862719"/>
    <lineage>
        <taxon>Bacteria</taxon>
        <taxon>Pseudomonadati</taxon>
        <taxon>Pseudomonadota</taxon>
        <taxon>Alphaproteobacteria</taxon>
        <taxon>Rhodospirillales</taxon>
        <taxon>Azospirillaceae</taxon>
        <taxon>Azospirillum</taxon>
    </lineage>
</organism>
<dbReference type="RefSeq" id="WP_014250143.1">
    <property type="nucleotide sequence ID" value="NC_016624.1"/>
</dbReference>
<dbReference type="Proteomes" id="UP000005667">
    <property type="component" value="Plasmid AZO_p5"/>
</dbReference>
<dbReference type="Pfam" id="PF01814">
    <property type="entry name" value="Hemerythrin"/>
    <property type="match status" value="1"/>
</dbReference>
<evidence type="ECO:0000259" key="1">
    <source>
        <dbReference type="Pfam" id="PF01814"/>
    </source>
</evidence>
<keyword evidence="3" id="KW-1185">Reference proteome</keyword>
<dbReference type="InterPro" id="IPR012312">
    <property type="entry name" value="Hemerythrin-like"/>
</dbReference>
<name>G7ZHH8_AZOL4</name>
<evidence type="ECO:0000313" key="2">
    <source>
        <dbReference type="EMBL" id="CBS91321.1"/>
    </source>
</evidence>
<geneLocation type="plasmid" evidence="2 3">
    <name>AZO_p5</name>
</geneLocation>
<proteinExistence type="predicted"/>
<dbReference type="PANTHER" id="PTHR35585">
    <property type="entry name" value="HHE DOMAIN PROTEIN (AFU_ORTHOLOGUE AFUA_4G00730)"/>
    <property type="match status" value="1"/>
</dbReference>
<dbReference type="Gene3D" id="1.20.120.520">
    <property type="entry name" value="nmb1532 protein domain like"/>
    <property type="match status" value="1"/>
</dbReference>
<feature type="domain" description="Hemerythrin-like" evidence="1">
    <location>
        <begin position="64"/>
        <end position="181"/>
    </location>
</feature>
<sequence>MPRHTPRHPEAGYSHEGGTGWLSTRGLAMMAGGAALALVASRLLPPVVAQLAGSARASAGRDGFAALIDDHRHLQALLVEMVQTPIDAPGRRTQLLLRLKRRLAAHAMAEEDVVYPMLHDQARKEEDAKHLYGEHAEMKMHLFTLEQTPKDDPHWLAVALDLKRIVDGHIRQEEEIDFPALRNSLDDGQTAIMSGGVAREKALIL</sequence>
<dbReference type="EMBL" id="FQ311873">
    <property type="protein sequence ID" value="CBS91321.1"/>
    <property type="molecule type" value="Genomic_DNA"/>
</dbReference>
<dbReference type="AlphaFoldDB" id="G7ZHH8"/>
<accession>G7ZHH8</accession>
<dbReference type="OrthoDB" id="7210157at2"/>
<evidence type="ECO:0000313" key="3">
    <source>
        <dbReference type="Proteomes" id="UP000005667"/>
    </source>
</evidence>
<dbReference type="HOGENOM" id="CLU_1381644_0_0_5"/>
<gene>
    <name evidence="2" type="ordered locus">AZOLI_p50329</name>
</gene>
<keyword evidence="2" id="KW-0614">Plasmid</keyword>
<dbReference type="KEGG" id="ali:AZOLI_p50329"/>
<reference evidence="3" key="1">
    <citation type="journal article" date="2011" name="PLoS Genet.">
        <title>Azospirillum genomes reveal transition of bacteria from aquatic to terrestrial environments.</title>
        <authorList>
            <person name="Wisniewski-Dye F."/>
            <person name="Borziak K."/>
            <person name="Khalsa-Moyers G."/>
            <person name="Alexandre G."/>
            <person name="Sukharnikov L.O."/>
            <person name="Wuichet K."/>
            <person name="Hurst G.B."/>
            <person name="McDonald W.H."/>
            <person name="Robertson J.S."/>
            <person name="Barbe V."/>
            <person name="Calteau A."/>
            <person name="Rouy Z."/>
            <person name="Mangenot S."/>
            <person name="Prigent-Combaret C."/>
            <person name="Normand P."/>
            <person name="Boyer M."/>
            <person name="Siguier P."/>
            <person name="Dessaux Y."/>
            <person name="Elmerich C."/>
            <person name="Condemine G."/>
            <person name="Krishnen G."/>
            <person name="Kennedy I."/>
            <person name="Paterson A.H."/>
            <person name="Gonzalez V."/>
            <person name="Mavingui P."/>
            <person name="Zhulin I.B."/>
        </authorList>
    </citation>
    <scope>NUCLEOTIDE SEQUENCE [LARGE SCALE GENOMIC DNA]</scope>
    <source>
        <strain evidence="3">4B</strain>
    </source>
</reference>